<dbReference type="RefSeq" id="WP_230035875.1">
    <property type="nucleotide sequence ID" value="NZ_JAJJMM010000001.1"/>
</dbReference>
<proteinExistence type="predicted"/>
<keyword evidence="2" id="KW-0479">Metal-binding</keyword>
<reference evidence="7" key="1">
    <citation type="submission" date="2021-11" db="EMBL/GenBank/DDBJ databases">
        <title>Description of novel Flavobacterium species.</title>
        <authorList>
            <person name="Saticioglu I.B."/>
            <person name="Ay H."/>
            <person name="Altun S."/>
            <person name="Duman M."/>
        </authorList>
    </citation>
    <scope>NUCLEOTIDE SEQUENCE</scope>
    <source>
        <strain evidence="7">F-30</strain>
    </source>
</reference>
<evidence type="ECO:0000256" key="1">
    <source>
        <dbReference type="ARBA" id="ARBA00022670"/>
    </source>
</evidence>
<name>A0ABS8MDK1_9FLAO</name>
<dbReference type="PROSITE" id="PS01302">
    <property type="entry name" value="UPF0758"/>
    <property type="match status" value="1"/>
</dbReference>
<evidence type="ECO:0000256" key="4">
    <source>
        <dbReference type="ARBA" id="ARBA00022833"/>
    </source>
</evidence>
<dbReference type="EMBL" id="JAJJMM010000001">
    <property type="protein sequence ID" value="MCC9063580.1"/>
    <property type="molecule type" value="Genomic_DNA"/>
</dbReference>
<keyword evidence="1" id="KW-0645">Protease</keyword>
<dbReference type="InterPro" id="IPR025657">
    <property type="entry name" value="RadC_JAB"/>
</dbReference>
<evidence type="ECO:0000256" key="5">
    <source>
        <dbReference type="ARBA" id="ARBA00023049"/>
    </source>
</evidence>
<dbReference type="Gene3D" id="3.40.140.10">
    <property type="entry name" value="Cytidine Deaminase, domain 2"/>
    <property type="match status" value="1"/>
</dbReference>
<dbReference type="PANTHER" id="PTHR30471:SF3">
    <property type="entry name" value="UPF0758 PROTEIN YEES-RELATED"/>
    <property type="match status" value="1"/>
</dbReference>
<evidence type="ECO:0000313" key="7">
    <source>
        <dbReference type="EMBL" id="MCC9063580.1"/>
    </source>
</evidence>
<dbReference type="CDD" id="cd08071">
    <property type="entry name" value="MPN_DUF2466"/>
    <property type="match status" value="1"/>
</dbReference>
<dbReference type="PANTHER" id="PTHR30471">
    <property type="entry name" value="DNA REPAIR PROTEIN RADC"/>
    <property type="match status" value="1"/>
</dbReference>
<dbReference type="InterPro" id="IPR020891">
    <property type="entry name" value="UPF0758_CS"/>
</dbReference>
<evidence type="ECO:0000313" key="8">
    <source>
        <dbReference type="Proteomes" id="UP001430679"/>
    </source>
</evidence>
<keyword evidence="3" id="KW-0378">Hydrolase</keyword>
<evidence type="ECO:0000256" key="3">
    <source>
        <dbReference type="ARBA" id="ARBA00022801"/>
    </source>
</evidence>
<evidence type="ECO:0000259" key="6">
    <source>
        <dbReference type="PROSITE" id="PS50249"/>
    </source>
</evidence>
<protein>
    <submittedName>
        <fullName evidence="7">JAB domain-containing protein</fullName>
    </submittedName>
</protein>
<keyword evidence="4" id="KW-0862">Zinc</keyword>
<organism evidence="7 8">
    <name type="scientific">Flavobacterium piscisymbiosum</name>
    <dbReference type="NCBI Taxonomy" id="2893753"/>
    <lineage>
        <taxon>Bacteria</taxon>
        <taxon>Pseudomonadati</taxon>
        <taxon>Bacteroidota</taxon>
        <taxon>Flavobacteriia</taxon>
        <taxon>Flavobacteriales</taxon>
        <taxon>Flavobacteriaceae</taxon>
        <taxon>Flavobacterium</taxon>
    </lineage>
</organism>
<feature type="domain" description="MPN" evidence="6">
    <location>
        <begin position="29"/>
        <end position="154"/>
    </location>
</feature>
<dbReference type="InterPro" id="IPR037518">
    <property type="entry name" value="MPN"/>
</dbReference>
<dbReference type="PROSITE" id="PS50249">
    <property type="entry name" value="MPN"/>
    <property type="match status" value="1"/>
</dbReference>
<comment type="caution">
    <text evidence="7">The sequence shown here is derived from an EMBL/GenBank/DDBJ whole genome shotgun (WGS) entry which is preliminary data.</text>
</comment>
<sequence>METTTQNWQMVTEIELVYKTRVKASERPQIKSSKEAYNLLRSTWDEGKIEYFEQFKILFLNNSFKVLGLYKMSSGGITGTIVDIRMVFSAALKANAINFILVHNHPSGSTQPSEADKYITKKIKQAGELLDIKLLDHLIITSESYYSFTDDGAL</sequence>
<dbReference type="Pfam" id="PF04002">
    <property type="entry name" value="RadC"/>
    <property type="match status" value="1"/>
</dbReference>
<keyword evidence="5" id="KW-0482">Metalloprotease</keyword>
<accession>A0ABS8MDK1</accession>
<dbReference type="InterPro" id="IPR001405">
    <property type="entry name" value="UPF0758"/>
</dbReference>
<dbReference type="Proteomes" id="UP001430679">
    <property type="component" value="Unassembled WGS sequence"/>
</dbReference>
<gene>
    <name evidence="7" type="ORF">LNP81_11335</name>
</gene>
<keyword evidence="8" id="KW-1185">Reference proteome</keyword>
<evidence type="ECO:0000256" key="2">
    <source>
        <dbReference type="ARBA" id="ARBA00022723"/>
    </source>
</evidence>